<organism evidence="4 5">
    <name type="scientific">Allacma fusca</name>
    <dbReference type="NCBI Taxonomy" id="39272"/>
    <lineage>
        <taxon>Eukaryota</taxon>
        <taxon>Metazoa</taxon>
        <taxon>Ecdysozoa</taxon>
        <taxon>Arthropoda</taxon>
        <taxon>Hexapoda</taxon>
        <taxon>Collembola</taxon>
        <taxon>Symphypleona</taxon>
        <taxon>Sminthuridae</taxon>
        <taxon>Allacma</taxon>
    </lineage>
</organism>
<name>A0A8J2NTX0_9HEXA</name>
<dbReference type="GO" id="GO:0006508">
    <property type="term" value="P:proteolysis"/>
    <property type="evidence" value="ECO:0007669"/>
    <property type="project" value="InterPro"/>
</dbReference>
<dbReference type="GO" id="GO:0005829">
    <property type="term" value="C:cytosol"/>
    <property type="evidence" value="ECO:0007669"/>
    <property type="project" value="TreeGrafter"/>
</dbReference>
<accession>A0A8J2NTX0</accession>
<dbReference type="InterPro" id="IPR051167">
    <property type="entry name" value="Prolyl_oligopep/macrocyclase"/>
</dbReference>
<dbReference type="InterPro" id="IPR001375">
    <property type="entry name" value="Peptidase_S9_cat"/>
</dbReference>
<sequence length="56" mass="6550">KMPIDDTIQYPAVFVTTAENDDRVVPSHSYKYIAELQHRIGRNPRQKKPLLLRVET</sequence>
<dbReference type="EMBL" id="CAJVCH010051500">
    <property type="protein sequence ID" value="CAG7718187.1"/>
    <property type="molecule type" value="Genomic_DNA"/>
</dbReference>
<dbReference type="AlphaFoldDB" id="A0A8J2NTX0"/>
<proteinExistence type="predicted"/>
<comment type="caution">
    <text evidence="4">The sequence shown here is derived from an EMBL/GenBank/DDBJ whole genome shotgun (WGS) entry which is preliminary data.</text>
</comment>
<reference evidence="4" key="1">
    <citation type="submission" date="2021-06" db="EMBL/GenBank/DDBJ databases">
        <authorList>
            <person name="Hodson N. C."/>
            <person name="Mongue J. A."/>
            <person name="Jaron S. K."/>
        </authorList>
    </citation>
    <scope>NUCLEOTIDE SEQUENCE</scope>
</reference>
<feature type="non-terminal residue" evidence="4">
    <location>
        <position position="1"/>
    </location>
</feature>
<dbReference type="PANTHER" id="PTHR42881">
    <property type="entry name" value="PROLYL ENDOPEPTIDASE"/>
    <property type="match status" value="1"/>
</dbReference>
<gene>
    <name evidence="4" type="ORF">AFUS01_LOCUS7602</name>
</gene>
<keyword evidence="5" id="KW-1185">Reference proteome</keyword>
<evidence type="ECO:0000259" key="3">
    <source>
        <dbReference type="Pfam" id="PF00326"/>
    </source>
</evidence>
<dbReference type="PANTHER" id="PTHR42881:SF2">
    <property type="entry name" value="PROLYL ENDOPEPTIDASE"/>
    <property type="match status" value="1"/>
</dbReference>
<evidence type="ECO:0000256" key="1">
    <source>
        <dbReference type="ARBA" id="ARBA00016310"/>
    </source>
</evidence>
<dbReference type="Proteomes" id="UP000708208">
    <property type="component" value="Unassembled WGS sequence"/>
</dbReference>
<dbReference type="Pfam" id="PF00326">
    <property type="entry name" value="Peptidase_S9"/>
    <property type="match status" value="1"/>
</dbReference>
<protein>
    <recommendedName>
        <fullName evidence="1">Prolyl endopeptidase</fullName>
    </recommendedName>
    <alternativeName>
        <fullName evidence="2">Post-proline cleaving enzyme</fullName>
    </alternativeName>
</protein>
<evidence type="ECO:0000313" key="5">
    <source>
        <dbReference type="Proteomes" id="UP000708208"/>
    </source>
</evidence>
<feature type="non-terminal residue" evidence="4">
    <location>
        <position position="56"/>
    </location>
</feature>
<evidence type="ECO:0000313" key="4">
    <source>
        <dbReference type="EMBL" id="CAG7718187.1"/>
    </source>
</evidence>
<dbReference type="OrthoDB" id="248387at2759"/>
<feature type="domain" description="Peptidase S9 prolyl oligopeptidase catalytic" evidence="3">
    <location>
        <begin position="5"/>
        <end position="54"/>
    </location>
</feature>
<dbReference type="GO" id="GO:0008236">
    <property type="term" value="F:serine-type peptidase activity"/>
    <property type="evidence" value="ECO:0007669"/>
    <property type="project" value="InterPro"/>
</dbReference>
<evidence type="ECO:0000256" key="2">
    <source>
        <dbReference type="ARBA" id="ARBA00029698"/>
    </source>
</evidence>
<dbReference type="GO" id="GO:0070012">
    <property type="term" value="F:oligopeptidase activity"/>
    <property type="evidence" value="ECO:0007669"/>
    <property type="project" value="TreeGrafter"/>
</dbReference>